<comment type="caution">
    <text evidence="2">The sequence shown here is derived from an EMBL/GenBank/DDBJ whole genome shotgun (WGS) entry which is preliminary data.</text>
</comment>
<sequence length="562" mass="61890">MEAIHQISSTDLFDRVSAWIRSTQLQEYAATEPAVKTAISPTSGQGVSRKRAFSEMSDTGDDRLTLQKRKHFHRVYPAPASTLAFAEGLEDAIPSDSISQVEIDLAIHSATGIRNLSIDSTSTSPTKSWAPSATSYSTASAAAPSSKSKRKLLATSTPNFKFLGLSGRAGLDVSDDINDWVPMSIRKLARGFSRSMSPKGMICQCVKDVILEYEPTLHWEDITFSDIDCDDQTHKQHLAEAKSIIEWVTESNDMHVDTTEENDWVAHSKTILNSVIARPKLPLHVNGVTSVDLVREFCPRTRHAARSRSSSPRKKQRGRSGTTTSASTSSRISEGVMTARADITVLIRDCGQTSALFAAMDDKFGFEAYIPPFKNFTEPPIITLEAKSLDGSSLEAENQTAICANTILESWRCLGQVAPYNPAPLPGYLAQTTEAEQLSTNPTNFLEYPTIERALPNPDSSISQTSPVQIGIDHVIGIQVASYNWSYTIVFATPSGEDDAKVQARRGYSRRVFGPHPIGDSRTVEGAYKISRFLHHLFIYKTKVWLPGIMQREPWSMVDGLV</sequence>
<feature type="compositionally biased region" description="Basic residues" evidence="1">
    <location>
        <begin position="302"/>
        <end position="318"/>
    </location>
</feature>
<name>A0AAV9U355_9PEZI</name>
<dbReference type="Proteomes" id="UP001373714">
    <property type="component" value="Unassembled WGS sequence"/>
</dbReference>
<proteinExistence type="predicted"/>
<protein>
    <submittedName>
        <fullName evidence="2">Uncharacterized protein</fullName>
    </submittedName>
</protein>
<feature type="compositionally biased region" description="Low complexity" evidence="1">
    <location>
        <begin position="319"/>
        <end position="333"/>
    </location>
</feature>
<evidence type="ECO:0000256" key="1">
    <source>
        <dbReference type="SAM" id="MobiDB-lite"/>
    </source>
</evidence>
<evidence type="ECO:0000313" key="3">
    <source>
        <dbReference type="Proteomes" id="UP001373714"/>
    </source>
</evidence>
<organism evidence="2 3">
    <name type="scientific">Orbilia blumenaviensis</name>
    <dbReference type="NCBI Taxonomy" id="1796055"/>
    <lineage>
        <taxon>Eukaryota</taxon>
        <taxon>Fungi</taxon>
        <taxon>Dikarya</taxon>
        <taxon>Ascomycota</taxon>
        <taxon>Pezizomycotina</taxon>
        <taxon>Orbiliomycetes</taxon>
        <taxon>Orbiliales</taxon>
        <taxon>Orbiliaceae</taxon>
        <taxon>Orbilia</taxon>
    </lineage>
</organism>
<feature type="region of interest" description="Disordered" evidence="1">
    <location>
        <begin position="302"/>
        <end position="333"/>
    </location>
</feature>
<keyword evidence="3" id="KW-1185">Reference proteome</keyword>
<reference evidence="2 3" key="1">
    <citation type="submission" date="2019-10" db="EMBL/GenBank/DDBJ databases">
        <authorList>
            <person name="Palmer J.M."/>
        </authorList>
    </citation>
    <scope>NUCLEOTIDE SEQUENCE [LARGE SCALE GENOMIC DNA]</scope>
    <source>
        <strain evidence="2 3">TWF730</strain>
    </source>
</reference>
<accession>A0AAV9U355</accession>
<evidence type="ECO:0000313" key="2">
    <source>
        <dbReference type="EMBL" id="KAK6334373.1"/>
    </source>
</evidence>
<dbReference type="EMBL" id="JAVHNS010000015">
    <property type="protein sequence ID" value="KAK6334373.1"/>
    <property type="molecule type" value="Genomic_DNA"/>
</dbReference>
<feature type="region of interest" description="Disordered" evidence="1">
    <location>
        <begin position="36"/>
        <end position="60"/>
    </location>
</feature>
<gene>
    <name evidence="2" type="ORF">TWF730_003588</name>
</gene>
<dbReference type="AlphaFoldDB" id="A0AAV9U355"/>